<dbReference type="SUPFAM" id="SSF52402">
    <property type="entry name" value="Adenine nucleotide alpha hydrolases-like"/>
    <property type="match status" value="1"/>
</dbReference>
<dbReference type="Gene3D" id="3.40.50.620">
    <property type="entry name" value="HUPs"/>
    <property type="match status" value="1"/>
</dbReference>
<evidence type="ECO:0000259" key="13">
    <source>
        <dbReference type="Pfam" id="PF20258"/>
    </source>
</evidence>
<dbReference type="InterPro" id="IPR046884">
    <property type="entry name" value="MnmA-like_central"/>
</dbReference>
<evidence type="ECO:0000256" key="10">
    <source>
        <dbReference type="ARBA" id="ARBA00023157"/>
    </source>
</evidence>
<dbReference type="InterPro" id="IPR046885">
    <property type="entry name" value="MnmA-like_C"/>
</dbReference>
<comment type="catalytic activity">
    <reaction evidence="11">
        <text>5-taurinomethyluridine(34) in tRNA + S-sulfanyl-L-cysteinyl-[protein] + AH2 + ATP = 5-taurinomethyl-2-thiouridine(34) in tRNA + L-cysteinyl-[protein] + A + AMP + diphosphate + H(+)</text>
        <dbReference type="Rhea" id="RHEA:47040"/>
        <dbReference type="Rhea" id="RHEA-COMP:10131"/>
        <dbReference type="Rhea" id="RHEA-COMP:11726"/>
        <dbReference type="Rhea" id="RHEA-COMP:11732"/>
        <dbReference type="Rhea" id="RHEA-COMP:11733"/>
        <dbReference type="ChEBI" id="CHEBI:13193"/>
        <dbReference type="ChEBI" id="CHEBI:15378"/>
        <dbReference type="ChEBI" id="CHEBI:17499"/>
        <dbReference type="ChEBI" id="CHEBI:29950"/>
        <dbReference type="ChEBI" id="CHEBI:30616"/>
        <dbReference type="ChEBI" id="CHEBI:33019"/>
        <dbReference type="ChEBI" id="CHEBI:61963"/>
        <dbReference type="ChEBI" id="CHEBI:87171"/>
        <dbReference type="ChEBI" id="CHEBI:87172"/>
        <dbReference type="ChEBI" id="CHEBI:456215"/>
        <dbReference type="EC" id="2.8.1.14"/>
    </reaction>
</comment>
<dbReference type="OrthoDB" id="3685at2759"/>
<evidence type="ECO:0000313" key="16">
    <source>
        <dbReference type="Proteomes" id="UP000444721"/>
    </source>
</evidence>
<evidence type="ECO:0000259" key="14">
    <source>
        <dbReference type="Pfam" id="PF20259"/>
    </source>
</evidence>
<dbReference type="NCBIfam" id="NF001138">
    <property type="entry name" value="PRK00143.1"/>
    <property type="match status" value="1"/>
</dbReference>
<evidence type="ECO:0000313" key="15">
    <source>
        <dbReference type="EMBL" id="KAF0983978.1"/>
    </source>
</evidence>
<dbReference type="CDD" id="cd01998">
    <property type="entry name" value="MnmA_TRMU-like"/>
    <property type="match status" value="1"/>
</dbReference>
<keyword evidence="7" id="KW-0547">Nucleotide-binding</keyword>
<comment type="function">
    <text evidence="1">Catalyzes the 2-thiolation of uridine at the wobble position (U34) of mitochondrial tRNA(Lys), tRNA(Glu) and tRNA(Gln). Required for the formation of 5-taurinomethyl-2-thiouridine (tm5s2U) of mitochondrial tRNA(Lys), tRNA(Glu), and tRNA(Gln) at the wobble position. ATP is required to activate the C2 atom of the wobble base.</text>
</comment>
<keyword evidence="16" id="KW-1185">Reference proteome</keyword>
<dbReference type="EC" id="2.8.1.14" evidence="3"/>
<keyword evidence="5" id="KW-0808">Transferase</keyword>
<evidence type="ECO:0000256" key="8">
    <source>
        <dbReference type="ARBA" id="ARBA00022840"/>
    </source>
</evidence>
<evidence type="ECO:0000256" key="9">
    <source>
        <dbReference type="ARBA" id="ARBA00022884"/>
    </source>
</evidence>
<dbReference type="PANTHER" id="PTHR11933:SF5">
    <property type="entry name" value="MITOCHONDRIAL TRNA-SPECIFIC 2-THIOURIDYLASE 1"/>
    <property type="match status" value="1"/>
</dbReference>
<dbReference type="Proteomes" id="UP000444721">
    <property type="component" value="Unassembled WGS sequence"/>
</dbReference>
<dbReference type="InterPro" id="IPR004506">
    <property type="entry name" value="MnmA-like"/>
</dbReference>
<feature type="domain" description="tRNA-specific 2-thiouridylase MnmA-like central" evidence="14">
    <location>
        <begin position="461"/>
        <end position="524"/>
    </location>
</feature>
<keyword evidence="4" id="KW-0820">tRNA-binding</keyword>
<evidence type="ECO:0000256" key="3">
    <source>
        <dbReference type="ARBA" id="ARBA00011953"/>
    </source>
</evidence>
<feature type="domain" description="tRNA-specific 2-thiouridylase MnmA-like C-terminal" evidence="13">
    <location>
        <begin position="536"/>
        <end position="626"/>
    </location>
</feature>
<evidence type="ECO:0000256" key="2">
    <source>
        <dbReference type="ARBA" id="ARBA00006191"/>
    </source>
</evidence>
<evidence type="ECO:0000256" key="11">
    <source>
        <dbReference type="ARBA" id="ARBA00049564"/>
    </source>
</evidence>
<accession>A0A6A5CEV0</accession>
<dbReference type="AlphaFoldDB" id="A0A6A5CEV0"/>
<dbReference type="Gene3D" id="2.40.30.10">
    <property type="entry name" value="Translation factors"/>
    <property type="match status" value="1"/>
</dbReference>
<dbReference type="InterPro" id="IPR014729">
    <property type="entry name" value="Rossmann-like_a/b/a_fold"/>
</dbReference>
<keyword evidence="6" id="KW-0819">tRNA processing</keyword>
<dbReference type="InterPro" id="IPR023382">
    <property type="entry name" value="MnmA-like_central_sf"/>
</dbReference>
<dbReference type="Pfam" id="PF20258">
    <property type="entry name" value="tRNA_Me_trans_C"/>
    <property type="match status" value="1"/>
</dbReference>
<feature type="region of interest" description="Disordered" evidence="12">
    <location>
        <begin position="91"/>
        <end position="121"/>
    </location>
</feature>
<keyword evidence="9" id="KW-0694">RNA-binding</keyword>
<dbReference type="Gene3D" id="2.30.30.280">
    <property type="entry name" value="Adenine nucleotide alpha hydrolases-like domains"/>
    <property type="match status" value="1"/>
</dbReference>
<name>A0A6A5CEV0_NAEFO</name>
<dbReference type="VEuPathDB" id="AmoebaDB:NfTy_005100"/>
<dbReference type="Pfam" id="PF20259">
    <property type="entry name" value="tRNA_Me_trans_M"/>
    <property type="match status" value="1"/>
</dbReference>
<evidence type="ECO:0000256" key="6">
    <source>
        <dbReference type="ARBA" id="ARBA00022694"/>
    </source>
</evidence>
<comment type="similarity">
    <text evidence="2">Belongs to the MnmA/TRMU family.</text>
</comment>
<dbReference type="HAMAP" id="MF_00144">
    <property type="entry name" value="tRNA_thiouridyl_MnmA"/>
    <property type="match status" value="1"/>
</dbReference>
<dbReference type="PANTHER" id="PTHR11933">
    <property type="entry name" value="TRNA 5-METHYLAMINOMETHYL-2-THIOURIDYLATE -METHYLTRANSFERASE"/>
    <property type="match status" value="1"/>
</dbReference>
<dbReference type="GO" id="GO:0061708">
    <property type="term" value="F:tRNA-5-taurinomethyluridine 2-sulfurtransferase"/>
    <property type="evidence" value="ECO:0007669"/>
    <property type="project" value="UniProtKB-EC"/>
</dbReference>
<dbReference type="VEuPathDB" id="AmoebaDB:FDP41_007893"/>
<keyword evidence="8" id="KW-0067">ATP-binding</keyword>
<dbReference type="Pfam" id="PF03054">
    <property type="entry name" value="tRNA_Me_trans"/>
    <property type="match status" value="1"/>
</dbReference>
<dbReference type="GO" id="GO:0000049">
    <property type="term" value="F:tRNA binding"/>
    <property type="evidence" value="ECO:0007669"/>
    <property type="project" value="UniProtKB-KW"/>
</dbReference>
<evidence type="ECO:0000256" key="7">
    <source>
        <dbReference type="ARBA" id="ARBA00022741"/>
    </source>
</evidence>
<proteinExistence type="inferred from homology"/>
<protein>
    <recommendedName>
        <fullName evidence="3">tRNA-5-taurinomethyluridine 2-sulfurtransferase</fullName>
        <ecNumber evidence="3">2.8.1.14</ecNumber>
    </recommendedName>
</protein>
<evidence type="ECO:0000256" key="1">
    <source>
        <dbReference type="ARBA" id="ARBA00003986"/>
    </source>
</evidence>
<dbReference type="GO" id="GO:0005524">
    <property type="term" value="F:ATP binding"/>
    <property type="evidence" value="ECO:0007669"/>
    <property type="project" value="UniProtKB-KW"/>
</dbReference>
<organism evidence="15 16">
    <name type="scientific">Naegleria fowleri</name>
    <name type="common">Brain eating amoeba</name>
    <dbReference type="NCBI Taxonomy" id="5763"/>
    <lineage>
        <taxon>Eukaryota</taxon>
        <taxon>Discoba</taxon>
        <taxon>Heterolobosea</taxon>
        <taxon>Tetramitia</taxon>
        <taxon>Eutetramitia</taxon>
        <taxon>Vahlkampfiidae</taxon>
        <taxon>Naegleria</taxon>
    </lineage>
</organism>
<dbReference type="GO" id="GO:0002143">
    <property type="term" value="P:tRNA wobble position uridine thiolation"/>
    <property type="evidence" value="ECO:0007669"/>
    <property type="project" value="TreeGrafter"/>
</dbReference>
<dbReference type="NCBIfam" id="TIGR00420">
    <property type="entry name" value="trmU"/>
    <property type="match status" value="1"/>
</dbReference>
<evidence type="ECO:0000256" key="4">
    <source>
        <dbReference type="ARBA" id="ARBA00022555"/>
    </source>
</evidence>
<evidence type="ECO:0000256" key="5">
    <source>
        <dbReference type="ARBA" id="ARBA00022679"/>
    </source>
</evidence>
<dbReference type="EMBL" id="VFQX01000004">
    <property type="protein sequence ID" value="KAF0983978.1"/>
    <property type="molecule type" value="Genomic_DNA"/>
</dbReference>
<reference evidence="15 16" key="1">
    <citation type="journal article" date="2019" name="Sci. Rep.">
        <title>Nanopore sequencing improves the draft genome of the human pathogenic amoeba Naegleria fowleri.</title>
        <authorList>
            <person name="Liechti N."/>
            <person name="Schurch N."/>
            <person name="Bruggmann R."/>
            <person name="Wittwer M."/>
        </authorList>
    </citation>
    <scope>NUCLEOTIDE SEQUENCE [LARGE SCALE GENOMIC DNA]</scope>
    <source>
        <strain evidence="15 16">ATCC 30894</strain>
    </source>
</reference>
<dbReference type="GeneID" id="68115111"/>
<dbReference type="FunFam" id="2.30.30.280:FF:000001">
    <property type="entry name" value="tRNA-specific 2-thiouridylase MnmA"/>
    <property type="match status" value="1"/>
</dbReference>
<sequence length="628" mass="72206">MLRLALLPTIGRTSHQPVDIFLRHYSFSKCVNHHFTIRTTYRSPNYSTLSTFHSINNTTTTTTTTDNNNTFNKNTTTSNSSTHINVHINHSFPKDNESKNFQQATDSNKKTRTTFCTSSSSSSSYRNRKLMVSSSSSSSLLNSEIDNNHLGVVDHTFNSHSSKLSQELLCQFEHYCHQIEQHYLFKKQQSIQTNPNNHHHMIETIHSNYQNHHQNHHQNHLHHTIETKPSSTIHRNNITIVVGMSGGVDSSLTACLLKEFGFNVLALHMRNWDSAEEDPSKQFCTFTKDWNDVKTMCDKYNIPLVGDGMHPVEFIDEYWNDVFERLLDGYIQGQTPNPDLFCNKFIKFDAMLKYAQERCGAHYIATGHYAQIGYSHTPANNFTKNRNTAHLLRAIDHSKDQSYFLAFVKKQAFDSSLFPLGGFLKTDHVRLLARDYFKFPNELWNRKDSVGICFIGKRKFKDFLSKYINITPGNIVSILDKETILGKHDGISFYTIGQGIGLSGMKDKWFVCEKDIQNNILYACPGNDHYSLMKSEFSISQCHWLESNVESNQVCESTNPLEHDYYVKVRYNQKEPFACSIEKMDDDKFKIVLKEEKARAIAPGQVAVLYKKVKEFPEMVCMGGGIYY</sequence>
<gene>
    <name evidence="15" type="ORF">FDP41_007893</name>
</gene>
<comment type="caution">
    <text evidence="15">The sequence shown here is derived from an EMBL/GenBank/DDBJ whole genome shotgun (WGS) entry which is preliminary data.</text>
</comment>
<dbReference type="VEuPathDB" id="AmoebaDB:NF0119420"/>
<evidence type="ECO:0000256" key="12">
    <source>
        <dbReference type="SAM" id="MobiDB-lite"/>
    </source>
</evidence>
<dbReference type="RefSeq" id="XP_044568691.1">
    <property type="nucleotide sequence ID" value="XM_044711687.1"/>
</dbReference>
<keyword evidence="10" id="KW-1015">Disulfide bond</keyword>